<dbReference type="EMBL" id="POUD01000257">
    <property type="protein sequence ID" value="PZG08918.1"/>
    <property type="molecule type" value="Genomic_DNA"/>
</dbReference>
<accession>A0A2W2EAC4</accession>
<dbReference type="AlphaFoldDB" id="A0A2W2EAC4"/>
<keyword evidence="2" id="KW-1185">Reference proteome</keyword>
<reference evidence="1 2" key="1">
    <citation type="submission" date="2018-01" db="EMBL/GenBank/DDBJ databases">
        <title>Draft genome sequence of Nonomuraea sp. KC333.</title>
        <authorList>
            <person name="Sahin N."/>
            <person name="Saygin H."/>
            <person name="Ay H."/>
        </authorList>
    </citation>
    <scope>NUCLEOTIDE SEQUENCE [LARGE SCALE GENOMIC DNA]</scope>
    <source>
        <strain evidence="1 2">KC333</strain>
    </source>
</reference>
<evidence type="ECO:0000313" key="2">
    <source>
        <dbReference type="Proteomes" id="UP000249304"/>
    </source>
</evidence>
<protein>
    <submittedName>
        <fullName evidence="1">Uncharacterized protein</fullName>
    </submittedName>
</protein>
<sequence length="134" mass="14977">MTSHSLRPAHMMRLHQMTSGRDARRSPLRLLQRVTHVVAPLAVVVLATACTAPEKGQVIAKQHHPAYSWVQTTCTAYNKHGMCTTYAPITQQEPERWVLTLRSGDVVGDRPVTREAFQLCRRGEMYPACAGKTP</sequence>
<evidence type="ECO:0000313" key="1">
    <source>
        <dbReference type="EMBL" id="PZG08918.1"/>
    </source>
</evidence>
<dbReference type="Proteomes" id="UP000249304">
    <property type="component" value="Unassembled WGS sequence"/>
</dbReference>
<comment type="caution">
    <text evidence="1">The sequence shown here is derived from an EMBL/GenBank/DDBJ whole genome shotgun (WGS) entry which is preliminary data.</text>
</comment>
<organism evidence="1 2">
    <name type="scientific">Nonomuraea aridisoli</name>
    <dbReference type="NCBI Taxonomy" id="2070368"/>
    <lineage>
        <taxon>Bacteria</taxon>
        <taxon>Bacillati</taxon>
        <taxon>Actinomycetota</taxon>
        <taxon>Actinomycetes</taxon>
        <taxon>Streptosporangiales</taxon>
        <taxon>Streptosporangiaceae</taxon>
        <taxon>Nonomuraea</taxon>
    </lineage>
</organism>
<gene>
    <name evidence="1" type="ORF">C1J01_38395</name>
</gene>
<proteinExistence type="predicted"/>
<name>A0A2W2EAC4_9ACTN</name>